<dbReference type="EMBL" id="MW794260">
    <property type="protein sequence ID" value="QVX31175.1"/>
    <property type="molecule type" value="Genomic_DNA"/>
</dbReference>
<gene>
    <name evidence="17" type="primary">ND6</name>
</gene>
<evidence type="ECO:0000256" key="5">
    <source>
        <dbReference type="ARBA" id="ARBA00022448"/>
    </source>
</evidence>
<accession>A0A8E7IW56</accession>
<comment type="catalytic activity">
    <reaction evidence="15">
        <text>a ubiquinone + NADH + 5 H(+)(in) = a ubiquinol + NAD(+) + 4 H(+)(out)</text>
        <dbReference type="Rhea" id="RHEA:29091"/>
        <dbReference type="Rhea" id="RHEA-COMP:9565"/>
        <dbReference type="Rhea" id="RHEA-COMP:9566"/>
        <dbReference type="ChEBI" id="CHEBI:15378"/>
        <dbReference type="ChEBI" id="CHEBI:16389"/>
        <dbReference type="ChEBI" id="CHEBI:17976"/>
        <dbReference type="ChEBI" id="CHEBI:57540"/>
        <dbReference type="ChEBI" id="CHEBI:57945"/>
        <dbReference type="EC" id="7.1.1.2"/>
    </reaction>
</comment>
<geneLocation type="mitochondrion" evidence="17"/>
<evidence type="ECO:0000256" key="14">
    <source>
        <dbReference type="ARBA" id="ARBA00031019"/>
    </source>
</evidence>
<keyword evidence="13 16" id="KW-0472">Membrane</keyword>
<name>A0A8E7IW56_9ANNE</name>
<evidence type="ECO:0000256" key="3">
    <source>
        <dbReference type="ARBA" id="ARBA00012944"/>
    </source>
</evidence>
<feature type="transmembrane region" description="Helical" evidence="16">
    <location>
        <begin position="131"/>
        <end position="153"/>
    </location>
</feature>
<dbReference type="PANTHER" id="PTHR11435:SF1">
    <property type="entry name" value="NADH-UBIQUINONE OXIDOREDUCTASE CHAIN 6"/>
    <property type="match status" value="1"/>
</dbReference>
<evidence type="ECO:0000256" key="13">
    <source>
        <dbReference type="ARBA" id="ARBA00023136"/>
    </source>
</evidence>
<dbReference type="GO" id="GO:0008137">
    <property type="term" value="F:NADH dehydrogenase (ubiquinone) activity"/>
    <property type="evidence" value="ECO:0007669"/>
    <property type="project" value="UniProtKB-EC"/>
</dbReference>
<keyword evidence="7 16" id="KW-0812">Transmembrane</keyword>
<organism evidence="17">
    <name type="scientific">Gesiella jameensis</name>
    <dbReference type="NCBI Taxonomy" id="1960709"/>
    <lineage>
        <taxon>Eukaryota</taxon>
        <taxon>Metazoa</taxon>
        <taxon>Spiralia</taxon>
        <taxon>Lophotrochozoa</taxon>
        <taxon>Annelida</taxon>
        <taxon>Polychaeta</taxon>
        <taxon>Errantia</taxon>
        <taxon>Phyllodocida</taxon>
        <taxon>Polynoidae</taxon>
        <taxon>Gesiella</taxon>
    </lineage>
</organism>
<evidence type="ECO:0000256" key="8">
    <source>
        <dbReference type="ARBA" id="ARBA00022967"/>
    </source>
</evidence>
<evidence type="ECO:0000256" key="16">
    <source>
        <dbReference type="SAM" id="Phobius"/>
    </source>
</evidence>
<dbReference type="GO" id="GO:0031966">
    <property type="term" value="C:mitochondrial membrane"/>
    <property type="evidence" value="ECO:0007669"/>
    <property type="project" value="UniProtKB-SubCell"/>
</dbReference>
<evidence type="ECO:0000256" key="2">
    <source>
        <dbReference type="ARBA" id="ARBA00005698"/>
    </source>
</evidence>
<dbReference type="PANTHER" id="PTHR11435">
    <property type="entry name" value="NADH UBIQUINONE OXIDOREDUCTASE SUBUNIT ND6"/>
    <property type="match status" value="1"/>
</dbReference>
<keyword evidence="9" id="KW-0249">Electron transport</keyword>
<evidence type="ECO:0000256" key="7">
    <source>
        <dbReference type="ARBA" id="ARBA00022692"/>
    </source>
</evidence>
<evidence type="ECO:0000256" key="11">
    <source>
        <dbReference type="ARBA" id="ARBA00023027"/>
    </source>
</evidence>
<evidence type="ECO:0000256" key="10">
    <source>
        <dbReference type="ARBA" id="ARBA00022989"/>
    </source>
</evidence>
<keyword evidence="8" id="KW-1278">Translocase</keyword>
<dbReference type="EC" id="7.1.1.2" evidence="3"/>
<keyword evidence="5" id="KW-0813">Transport</keyword>
<evidence type="ECO:0000256" key="6">
    <source>
        <dbReference type="ARBA" id="ARBA00022660"/>
    </source>
</evidence>
<proteinExistence type="inferred from homology"/>
<reference evidence="17" key="1">
    <citation type="journal article" date="2021" name="Sci. Rep.">
        <title>Morphological convergence and adaptation in cave and pelagic scale worms (Polynoidae, Annelida).</title>
        <authorList>
            <person name="Gonzalez B.C."/>
            <person name="Martinez A."/>
            <person name="Worsaae K."/>
            <person name="Osborn K.J."/>
        </authorList>
    </citation>
    <scope>NUCLEOTIDE SEQUENCE</scope>
</reference>
<evidence type="ECO:0000256" key="1">
    <source>
        <dbReference type="ARBA" id="ARBA00004225"/>
    </source>
</evidence>
<evidence type="ECO:0000256" key="9">
    <source>
        <dbReference type="ARBA" id="ARBA00022982"/>
    </source>
</evidence>
<evidence type="ECO:0000256" key="15">
    <source>
        <dbReference type="ARBA" id="ARBA00049551"/>
    </source>
</evidence>
<evidence type="ECO:0000256" key="12">
    <source>
        <dbReference type="ARBA" id="ARBA00023128"/>
    </source>
</evidence>
<keyword evidence="11" id="KW-0520">NAD</keyword>
<feature type="transmembrane region" description="Helical" evidence="16">
    <location>
        <begin position="12"/>
        <end position="41"/>
    </location>
</feature>
<keyword evidence="12 17" id="KW-0496">Mitochondrion</keyword>
<feature type="transmembrane region" description="Helical" evidence="16">
    <location>
        <begin position="47"/>
        <end position="69"/>
    </location>
</feature>
<keyword evidence="6" id="KW-0679">Respiratory chain</keyword>
<feature type="transmembrane region" description="Helical" evidence="16">
    <location>
        <begin position="81"/>
        <end position="99"/>
    </location>
</feature>
<evidence type="ECO:0000313" key="17">
    <source>
        <dbReference type="EMBL" id="QVX31175.1"/>
    </source>
</evidence>
<protein>
    <recommendedName>
        <fullName evidence="4">NADH-ubiquinone oxidoreductase chain 6</fullName>
        <ecNumber evidence="3">7.1.1.2</ecNumber>
    </recommendedName>
    <alternativeName>
        <fullName evidence="14">NADH dehydrogenase subunit 6</fullName>
    </alternativeName>
</protein>
<keyword evidence="10 16" id="KW-1133">Transmembrane helix</keyword>
<comment type="subcellular location">
    <subcellularLocation>
        <location evidence="1">Mitochondrion membrane</location>
        <topology evidence="1">Multi-pass membrane protein</topology>
    </subcellularLocation>
</comment>
<evidence type="ECO:0000256" key="4">
    <source>
        <dbReference type="ARBA" id="ARBA00021095"/>
    </source>
</evidence>
<dbReference type="InterPro" id="IPR050269">
    <property type="entry name" value="ComplexI_Subunit6"/>
</dbReference>
<dbReference type="AlphaFoldDB" id="A0A8E7IW56"/>
<sequence length="163" mass="18972">MLLIMSSSIFIAMSLSVMMLTTPIFMGIWMLLTALMSTILISNFLKSWFALLIFLIYIGGMLVMFAYFSSLTPNQFLNTKFTFITFLMLMIMFSSTKIINHKYININNTIQMQEIYTNFLSYINLFSYNNLFLLLFLVMTLFFVLIAVVKITIMNMGPLRPFN</sequence>
<comment type="similarity">
    <text evidence="2">Belongs to the complex I subunit 6 family.</text>
</comment>